<dbReference type="Gene3D" id="2.60.120.290">
    <property type="entry name" value="Spermadhesin, CUB domain"/>
    <property type="match status" value="1"/>
</dbReference>
<dbReference type="RefSeq" id="XP_013078592.1">
    <property type="nucleotide sequence ID" value="XM_013223138.2"/>
</dbReference>
<keyword evidence="7" id="KW-1185">Reference proteome</keyword>
<dbReference type="KEGG" id="bgt:106064559"/>
<reference evidence="5" key="1">
    <citation type="submission" date="2020-05" db="UniProtKB">
        <authorList>
            <consortium name="EnsemblMetazoa"/>
        </authorList>
    </citation>
    <scope>IDENTIFICATION</scope>
    <source>
        <strain evidence="5">BB02</strain>
    </source>
</reference>
<evidence type="ECO:0000256" key="2">
    <source>
        <dbReference type="PROSITE-ProRule" id="PRU00059"/>
    </source>
</evidence>
<dbReference type="InterPro" id="IPR000859">
    <property type="entry name" value="CUB_dom"/>
</dbReference>
<proteinExistence type="predicted"/>
<keyword evidence="1" id="KW-1015">Disulfide bond</keyword>
<evidence type="ECO:0000313" key="5">
    <source>
        <dbReference type="EnsemblMetazoa" id="BGLB023831-PA"/>
    </source>
</evidence>
<dbReference type="VEuPathDB" id="VectorBase:BGLB023831"/>
<gene>
    <name evidence="5" type="primary">106064559</name>
    <name evidence="8" type="synonym">LOC106064559</name>
</gene>
<dbReference type="AlphaFoldDB" id="A0A2C9KV51"/>
<sequence length="346" mass="39169">MASQALLFSSISCLFFLAKGDFVIQSDKQCGSYFKPVEERVLDLDEFDVFSHSGRQYYAPGMDCILTIIGKTYNQWEITVTQLNIDKYKDTCREQRAPCCNDFLKIFNSYRVDNARLFPSIPWRGLCGTELPRQSTYTSTQNYITIQFNANPVDDYMTGFVLHLRQYPRRSSGSDFSQTGYIGGWNDGSLLELQIDWSNQEQVPGDYKPGQDPTFEYDPKGIACYECIGCKRDYFRTSDIGVALRSGCYVCTKEWLQGNAQATRQCLSKNTYLEKLRTLMDTSGGNSVSDFRGCKTFLRGVQGSTYISVCVCDTGKCNKGLTLKSNPLTLMMLPLVALFIAVKYFS</sequence>
<comment type="caution">
    <text evidence="2">Lacks conserved residue(s) required for the propagation of feature annotation.</text>
</comment>
<dbReference type="InterPro" id="IPR035914">
    <property type="entry name" value="Sperma_CUB_dom_sf"/>
</dbReference>
<dbReference type="VEuPathDB" id="VectorBase:BGLAX_044126"/>
<evidence type="ECO:0000259" key="4">
    <source>
        <dbReference type="PROSITE" id="PS01180"/>
    </source>
</evidence>
<dbReference type="OrthoDB" id="6071910at2759"/>
<dbReference type="OMA" id="YIGGWND"/>
<feature type="chain" id="PRO_5044573247" evidence="3">
    <location>
        <begin position="21"/>
        <end position="346"/>
    </location>
</feature>
<accession>A0A2C9KV51</accession>
<dbReference type="GeneID" id="106064559"/>
<evidence type="ECO:0000313" key="8">
    <source>
        <dbReference type="RefSeq" id="XP_013078592.1"/>
    </source>
</evidence>
<keyword evidence="3" id="KW-0732">Signal</keyword>
<evidence type="ECO:0000313" key="7">
    <source>
        <dbReference type="Proteomes" id="UP001165740"/>
    </source>
</evidence>
<feature type="domain" description="CUB" evidence="4">
    <location>
        <begin position="30"/>
        <end position="167"/>
    </location>
</feature>
<dbReference type="SMART" id="SM00042">
    <property type="entry name" value="CUB"/>
    <property type="match status" value="1"/>
</dbReference>
<dbReference type="Proteomes" id="UP000076420">
    <property type="component" value="Unassembled WGS sequence"/>
</dbReference>
<protein>
    <submittedName>
        <fullName evidence="8">Uncharacterized protein LOC106064559</fullName>
    </submittedName>
</protein>
<dbReference type="Proteomes" id="UP001165740">
    <property type="component" value="Chromosome 6"/>
</dbReference>
<name>A0A2C9KV51_BIOGL</name>
<evidence type="ECO:0000256" key="1">
    <source>
        <dbReference type="ARBA" id="ARBA00023157"/>
    </source>
</evidence>
<dbReference type="SUPFAM" id="SSF49854">
    <property type="entry name" value="Spermadhesin, CUB domain"/>
    <property type="match status" value="1"/>
</dbReference>
<dbReference type="EnsemblMetazoa" id="BGLB023831-RA">
    <property type="protein sequence ID" value="BGLB023831-PA"/>
    <property type="gene ID" value="BGLB023831"/>
</dbReference>
<evidence type="ECO:0000256" key="3">
    <source>
        <dbReference type="SAM" id="SignalP"/>
    </source>
</evidence>
<dbReference type="PROSITE" id="PS01180">
    <property type="entry name" value="CUB"/>
    <property type="match status" value="1"/>
</dbReference>
<reference evidence="8" key="2">
    <citation type="submission" date="2025-04" db="UniProtKB">
        <authorList>
            <consortium name="RefSeq"/>
        </authorList>
    </citation>
    <scope>IDENTIFICATION</scope>
</reference>
<organism evidence="5 6">
    <name type="scientific">Biomphalaria glabrata</name>
    <name type="common">Bloodfluke planorb</name>
    <name type="synonym">Freshwater snail</name>
    <dbReference type="NCBI Taxonomy" id="6526"/>
    <lineage>
        <taxon>Eukaryota</taxon>
        <taxon>Metazoa</taxon>
        <taxon>Spiralia</taxon>
        <taxon>Lophotrochozoa</taxon>
        <taxon>Mollusca</taxon>
        <taxon>Gastropoda</taxon>
        <taxon>Heterobranchia</taxon>
        <taxon>Euthyneura</taxon>
        <taxon>Panpulmonata</taxon>
        <taxon>Hygrophila</taxon>
        <taxon>Lymnaeoidea</taxon>
        <taxon>Planorbidae</taxon>
        <taxon>Biomphalaria</taxon>
    </lineage>
</organism>
<evidence type="ECO:0000313" key="6">
    <source>
        <dbReference type="Proteomes" id="UP000076420"/>
    </source>
</evidence>
<feature type="signal peptide" evidence="3">
    <location>
        <begin position="1"/>
        <end position="20"/>
    </location>
</feature>